<dbReference type="GeneID" id="11510895"/>
<accession>G2QBA6</accession>
<gene>
    <name evidence="2" type="ORF">MYCTH_2302235</name>
</gene>
<sequence length="89" mass="9994">MPEPVLEKKGNDSGGLDYKAKLDEAADRVKKQAREEQSPGTVSKVSQYVPALGAMLRASRRIPVVSHQQQRPHRDRPNGPIMTRRSRSF</sequence>
<dbReference type="VEuPathDB" id="FungiDB:MYCTH_2302235"/>
<dbReference type="AlphaFoldDB" id="G2QBA6"/>
<dbReference type="OrthoDB" id="3436397at2759"/>
<dbReference type="Proteomes" id="UP000007322">
    <property type="component" value="Chromosome 2"/>
</dbReference>
<evidence type="ECO:0000256" key="1">
    <source>
        <dbReference type="SAM" id="MobiDB-lite"/>
    </source>
</evidence>
<reference evidence="2 3" key="1">
    <citation type="journal article" date="2011" name="Nat. Biotechnol.">
        <title>Comparative genomic analysis of the thermophilic biomass-degrading fungi Myceliophthora thermophila and Thielavia terrestris.</title>
        <authorList>
            <person name="Berka R.M."/>
            <person name="Grigoriev I.V."/>
            <person name="Otillar R."/>
            <person name="Salamov A."/>
            <person name="Grimwood J."/>
            <person name="Reid I."/>
            <person name="Ishmael N."/>
            <person name="John T."/>
            <person name="Darmond C."/>
            <person name="Moisan M.-C."/>
            <person name="Henrissat B."/>
            <person name="Coutinho P.M."/>
            <person name="Lombard V."/>
            <person name="Natvig D.O."/>
            <person name="Lindquist E."/>
            <person name="Schmutz J."/>
            <person name="Lucas S."/>
            <person name="Harris P."/>
            <person name="Powlowski J."/>
            <person name="Bellemare A."/>
            <person name="Taylor D."/>
            <person name="Butler G."/>
            <person name="de Vries R.P."/>
            <person name="Allijn I.E."/>
            <person name="van den Brink J."/>
            <person name="Ushinsky S."/>
            <person name="Storms R."/>
            <person name="Powell A.J."/>
            <person name="Paulsen I.T."/>
            <person name="Elbourne L.D.H."/>
            <person name="Baker S.E."/>
            <person name="Magnuson J."/>
            <person name="LaBoissiere S."/>
            <person name="Clutterbuck A.J."/>
            <person name="Martinez D."/>
            <person name="Wogulis M."/>
            <person name="de Leon A.L."/>
            <person name="Rey M.W."/>
            <person name="Tsang A."/>
        </authorList>
    </citation>
    <scope>NUCLEOTIDE SEQUENCE [LARGE SCALE GENOMIC DNA]</scope>
    <source>
        <strain evidence="3">ATCC 42464 / BCRC 31852 / DSM 1799</strain>
    </source>
</reference>
<name>G2QBA6_THET4</name>
<proteinExistence type="predicted"/>
<dbReference type="HOGENOM" id="CLU_2456326_0_0_1"/>
<evidence type="ECO:0000313" key="2">
    <source>
        <dbReference type="EMBL" id="AEO56845.1"/>
    </source>
</evidence>
<feature type="region of interest" description="Disordered" evidence="1">
    <location>
        <begin position="60"/>
        <end position="89"/>
    </location>
</feature>
<organism evidence="2 3">
    <name type="scientific">Thermothelomyces thermophilus (strain ATCC 42464 / BCRC 31852 / DSM 1799)</name>
    <name type="common">Sporotrichum thermophile</name>
    <dbReference type="NCBI Taxonomy" id="573729"/>
    <lineage>
        <taxon>Eukaryota</taxon>
        <taxon>Fungi</taxon>
        <taxon>Dikarya</taxon>
        <taxon>Ascomycota</taxon>
        <taxon>Pezizomycotina</taxon>
        <taxon>Sordariomycetes</taxon>
        <taxon>Sordariomycetidae</taxon>
        <taxon>Sordariales</taxon>
        <taxon>Chaetomiaceae</taxon>
        <taxon>Thermothelomyces</taxon>
    </lineage>
</organism>
<dbReference type="EMBL" id="CP003003">
    <property type="protein sequence ID" value="AEO56845.1"/>
    <property type="molecule type" value="Genomic_DNA"/>
</dbReference>
<dbReference type="RefSeq" id="XP_003662090.1">
    <property type="nucleotide sequence ID" value="XM_003662042.1"/>
</dbReference>
<dbReference type="eggNOG" id="ENOG502T4BI">
    <property type="taxonomic scope" value="Eukaryota"/>
</dbReference>
<protein>
    <submittedName>
        <fullName evidence="2">Uncharacterized protein</fullName>
    </submittedName>
</protein>
<dbReference type="InParanoid" id="G2QBA6"/>
<keyword evidence="3" id="KW-1185">Reference proteome</keyword>
<evidence type="ECO:0000313" key="3">
    <source>
        <dbReference type="Proteomes" id="UP000007322"/>
    </source>
</evidence>
<dbReference type="KEGG" id="mtm:MYCTH_2302235"/>